<dbReference type="PATRIC" id="fig|1231190.3.peg.41"/>
<reference evidence="2 3" key="1">
    <citation type="journal article" date="2012" name="J. Bacteriol.">
        <title>Genome Sequence of Nitratireductor indicus Type Strain C115.</title>
        <authorList>
            <person name="Lai Q."/>
            <person name="Li G."/>
            <person name="Yu Z."/>
            <person name="Shao Z."/>
        </authorList>
    </citation>
    <scope>NUCLEOTIDE SEQUENCE [LARGE SCALE GENOMIC DNA]</scope>
    <source>
        <strain evidence="2 3">C115</strain>
    </source>
</reference>
<protein>
    <recommendedName>
        <fullName evidence="1">YjiS-like domain-containing protein</fullName>
    </recommendedName>
</protein>
<dbReference type="OrthoDB" id="8005167at2"/>
<proteinExistence type="predicted"/>
<evidence type="ECO:0000313" key="3">
    <source>
        <dbReference type="Proteomes" id="UP000007374"/>
    </source>
</evidence>
<feature type="domain" description="YjiS-like" evidence="1">
    <location>
        <begin position="26"/>
        <end position="60"/>
    </location>
</feature>
<gene>
    <name evidence="2" type="ORF">NA8A_00195</name>
</gene>
<comment type="caution">
    <text evidence="2">The sequence shown here is derived from an EMBL/GenBank/DDBJ whole genome shotgun (WGS) entry which is preliminary data.</text>
</comment>
<dbReference type="InterPro" id="IPR009506">
    <property type="entry name" value="YjiS-like"/>
</dbReference>
<dbReference type="STRING" id="721133.SAMN05216176_10235"/>
<dbReference type="EMBL" id="AMSI01000001">
    <property type="protein sequence ID" value="EKF44115.1"/>
    <property type="molecule type" value="Genomic_DNA"/>
</dbReference>
<keyword evidence="3" id="KW-1185">Reference proteome</keyword>
<dbReference type="RefSeq" id="WP_009449191.1">
    <property type="nucleotide sequence ID" value="NZ_AMSI01000001.1"/>
</dbReference>
<organism evidence="2 3">
    <name type="scientific">Nitratireductor indicus C115</name>
    <dbReference type="NCBI Taxonomy" id="1231190"/>
    <lineage>
        <taxon>Bacteria</taxon>
        <taxon>Pseudomonadati</taxon>
        <taxon>Pseudomonadota</taxon>
        <taxon>Alphaproteobacteria</taxon>
        <taxon>Hyphomicrobiales</taxon>
        <taxon>Phyllobacteriaceae</taxon>
        <taxon>Nitratireductor</taxon>
    </lineage>
</organism>
<dbReference type="Proteomes" id="UP000007374">
    <property type="component" value="Unassembled WGS sequence"/>
</dbReference>
<accession>K2NY48</accession>
<evidence type="ECO:0000313" key="2">
    <source>
        <dbReference type="EMBL" id="EKF44115.1"/>
    </source>
</evidence>
<dbReference type="Pfam" id="PF06568">
    <property type="entry name" value="YjiS-like"/>
    <property type="match status" value="1"/>
</dbReference>
<dbReference type="AlphaFoldDB" id="K2NY48"/>
<sequence>MRRFISIAGSATKRAPWALPGCRGLVRRFAHACERYRQRRHLAELDADQLADIGLTRRDVDRECARPFWEV</sequence>
<evidence type="ECO:0000259" key="1">
    <source>
        <dbReference type="Pfam" id="PF06568"/>
    </source>
</evidence>
<name>K2NY48_9HYPH</name>